<feature type="domain" description="CBS" evidence="12">
    <location>
        <begin position="207"/>
        <end position="268"/>
    </location>
</feature>
<accession>A0ABV3P1X0</accession>
<evidence type="ECO:0000259" key="13">
    <source>
        <dbReference type="PROSITE" id="PS51846"/>
    </source>
</evidence>
<evidence type="ECO:0000313" key="15">
    <source>
        <dbReference type="Proteomes" id="UP001555826"/>
    </source>
</evidence>
<dbReference type="InterPro" id="IPR005170">
    <property type="entry name" value="Transptr-assoc_dom"/>
</dbReference>
<comment type="subcellular location">
    <subcellularLocation>
        <location evidence="1">Cell membrane</location>
        <topology evidence="1">Multi-pass membrane protein</topology>
    </subcellularLocation>
</comment>
<keyword evidence="6 10" id="KW-1133">Transmembrane helix</keyword>
<evidence type="ECO:0000256" key="11">
    <source>
        <dbReference type="SAM" id="Phobius"/>
    </source>
</evidence>
<evidence type="ECO:0000256" key="2">
    <source>
        <dbReference type="ARBA" id="ARBA00006337"/>
    </source>
</evidence>
<dbReference type="Pfam" id="PF01595">
    <property type="entry name" value="CNNM"/>
    <property type="match status" value="1"/>
</dbReference>
<dbReference type="Proteomes" id="UP001555826">
    <property type="component" value="Unassembled WGS sequence"/>
</dbReference>
<evidence type="ECO:0000256" key="1">
    <source>
        <dbReference type="ARBA" id="ARBA00004651"/>
    </source>
</evidence>
<dbReference type="SUPFAM" id="SSF56176">
    <property type="entry name" value="FAD-binding/transporter-associated domain-like"/>
    <property type="match status" value="1"/>
</dbReference>
<dbReference type="Gene3D" id="3.30.465.10">
    <property type="match status" value="1"/>
</dbReference>
<feature type="domain" description="CNNM transmembrane" evidence="13">
    <location>
        <begin position="1"/>
        <end position="188"/>
    </location>
</feature>
<keyword evidence="8 10" id="KW-0472">Membrane</keyword>
<evidence type="ECO:0000256" key="5">
    <source>
        <dbReference type="ARBA" id="ARBA00022737"/>
    </source>
</evidence>
<keyword evidence="3" id="KW-1003">Cell membrane</keyword>
<dbReference type="InterPro" id="IPR016169">
    <property type="entry name" value="FAD-bd_PCMH_sub2"/>
</dbReference>
<keyword evidence="15" id="KW-1185">Reference proteome</keyword>
<proteinExistence type="inferred from homology"/>
<keyword evidence="5" id="KW-0677">Repeat</keyword>
<evidence type="ECO:0000256" key="4">
    <source>
        <dbReference type="ARBA" id="ARBA00022692"/>
    </source>
</evidence>
<dbReference type="InterPro" id="IPR046342">
    <property type="entry name" value="CBS_dom_sf"/>
</dbReference>
<dbReference type="PROSITE" id="PS51846">
    <property type="entry name" value="CNNM"/>
    <property type="match status" value="1"/>
</dbReference>
<evidence type="ECO:0000256" key="3">
    <source>
        <dbReference type="ARBA" id="ARBA00022475"/>
    </source>
</evidence>
<dbReference type="InterPro" id="IPR002550">
    <property type="entry name" value="CNNM"/>
</dbReference>
<evidence type="ECO:0000259" key="12">
    <source>
        <dbReference type="PROSITE" id="PS51371"/>
    </source>
</evidence>
<evidence type="ECO:0000256" key="6">
    <source>
        <dbReference type="ARBA" id="ARBA00022989"/>
    </source>
</evidence>
<evidence type="ECO:0000256" key="9">
    <source>
        <dbReference type="PROSITE-ProRule" id="PRU00703"/>
    </source>
</evidence>
<dbReference type="PANTHER" id="PTHR22777:SF32">
    <property type="entry name" value="UPF0053 INNER MEMBRANE PROTEIN YFJD"/>
    <property type="match status" value="1"/>
</dbReference>
<organism evidence="14 15">
    <name type="scientific">Kineococcus endophyticus</name>
    <dbReference type="NCBI Taxonomy" id="1181883"/>
    <lineage>
        <taxon>Bacteria</taxon>
        <taxon>Bacillati</taxon>
        <taxon>Actinomycetota</taxon>
        <taxon>Actinomycetes</taxon>
        <taxon>Kineosporiales</taxon>
        <taxon>Kineosporiaceae</taxon>
        <taxon>Kineococcus</taxon>
    </lineage>
</organism>
<reference evidence="14 15" key="1">
    <citation type="submission" date="2024-07" db="EMBL/GenBank/DDBJ databases">
        <authorList>
            <person name="Thanompreechachai J."/>
            <person name="Duangmal K."/>
        </authorList>
    </citation>
    <scope>NUCLEOTIDE SEQUENCE [LARGE SCALE GENOMIC DNA]</scope>
    <source>
        <strain evidence="14 15">KCTC 19886</strain>
    </source>
</reference>
<dbReference type="InterPro" id="IPR044751">
    <property type="entry name" value="Ion_transp-like_CBS"/>
</dbReference>
<dbReference type="RefSeq" id="WP_367635858.1">
    <property type="nucleotide sequence ID" value="NZ_JBFNQN010000001.1"/>
</dbReference>
<dbReference type="Gene3D" id="3.10.580.10">
    <property type="entry name" value="CBS-domain"/>
    <property type="match status" value="1"/>
</dbReference>
<dbReference type="PANTHER" id="PTHR22777">
    <property type="entry name" value="HEMOLYSIN-RELATED"/>
    <property type="match status" value="1"/>
</dbReference>
<dbReference type="SUPFAM" id="SSF54631">
    <property type="entry name" value="CBS-domain pair"/>
    <property type="match status" value="1"/>
</dbReference>
<evidence type="ECO:0000313" key="14">
    <source>
        <dbReference type="EMBL" id="MEW9263262.1"/>
    </source>
</evidence>
<dbReference type="SMART" id="SM01091">
    <property type="entry name" value="CorC_HlyC"/>
    <property type="match status" value="1"/>
</dbReference>
<dbReference type="InterPro" id="IPR000644">
    <property type="entry name" value="CBS_dom"/>
</dbReference>
<comment type="caution">
    <text evidence="14">The sequence shown here is derived from an EMBL/GenBank/DDBJ whole genome shotgun (WGS) entry which is preliminary data.</text>
</comment>
<evidence type="ECO:0000256" key="8">
    <source>
        <dbReference type="ARBA" id="ARBA00023136"/>
    </source>
</evidence>
<gene>
    <name evidence="14" type="ORF">AB1207_00725</name>
</gene>
<dbReference type="CDD" id="cd04590">
    <property type="entry name" value="CBS_pair_CorC_HlyC_assoc"/>
    <property type="match status" value="1"/>
</dbReference>
<keyword evidence="7 9" id="KW-0129">CBS domain</keyword>
<dbReference type="InterPro" id="IPR036318">
    <property type="entry name" value="FAD-bd_PCMH-like_sf"/>
</dbReference>
<dbReference type="Pfam" id="PF03471">
    <property type="entry name" value="CorC_HlyC"/>
    <property type="match status" value="1"/>
</dbReference>
<dbReference type="EMBL" id="JBFNQN010000001">
    <property type="protein sequence ID" value="MEW9263262.1"/>
    <property type="molecule type" value="Genomic_DNA"/>
</dbReference>
<evidence type="ECO:0000256" key="7">
    <source>
        <dbReference type="ARBA" id="ARBA00023122"/>
    </source>
</evidence>
<evidence type="ECO:0000256" key="10">
    <source>
        <dbReference type="PROSITE-ProRule" id="PRU01193"/>
    </source>
</evidence>
<feature type="transmembrane region" description="Helical" evidence="11">
    <location>
        <begin position="132"/>
        <end position="154"/>
    </location>
</feature>
<feature type="domain" description="CBS" evidence="12">
    <location>
        <begin position="275"/>
        <end position="332"/>
    </location>
</feature>
<sequence length="438" mass="46694">MGAPAGPLLVLALVLVVAAGLIAAAESAIAGTSRRRARDLVEDGRRGAPALARVLETASPVIAVCTLLRVVFETLAAVCVTVVVASWVDSWFLVLLLAGLGMSALDFVLVGVGPRTLGRLHAETVGLLAAPVLAPLTTVLGPVARALVAVGNAVTPGRGLRHGPFGSEAELREIVELAGETSVIEAGEHRMIHSVFELGDTLAREVMVPRTDVVTTRRGTGLHEAEALFLRSGFSRMPVVGDDADEVLGVVYLKDIARRFHVDPTGARAVRVEEVARPAVFVPDSLPVDDLMRQMQRDNVHVAVVVDEYGGTAGLVTIEDIIEEIVGEISDEYDRGRPEVESLPDGGFRVSSRLHVEDLGELFEREIEDDDVDTVGGLLAKTLGEVLVPGAVAEVHGLRLEADGREGRRNQVRTVLVHRLPEPDPELVDDRAGGREHD</sequence>
<keyword evidence="4 10" id="KW-0812">Transmembrane</keyword>
<feature type="transmembrane region" description="Helical" evidence="11">
    <location>
        <begin position="91"/>
        <end position="112"/>
    </location>
</feature>
<dbReference type="PROSITE" id="PS51371">
    <property type="entry name" value="CBS"/>
    <property type="match status" value="2"/>
</dbReference>
<comment type="similarity">
    <text evidence="2">Belongs to the UPF0053 family.</text>
</comment>
<feature type="transmembrane region" description="Helical" evidence="11">
    <location>
        <begin position="61"/>
        <end position="84"/>
    </location>
</feature>
<name>A0ABV3P1X0_9ACTN</name>
<protein>
    <submittedName>
        <fullName evidence="14">Hemolysin family protein</fullName>
    </submittedName>
</protein>
<dbReference type="Pfam" id="PF00571">
    <property type="entry name" value="CBS"/>
    <property type="match status" value="2"/>
</dbReference>
<dbReference type="SMART" id="SM00116">
    <property type="entry name" value="CBS"/>
    <property type="match status" value="2"/>
</dbReference>